<gene>
    <name evidence="1" type="ORF">CROST_036480</name>
</gene>
<dbReference type="RefSeq" id="WP_077833172.1">
    <property type="nucleotide sequence ID" value="NZ_CP096983.1"/>
</dbReference>
<keyword evidence="2" id="KW-1185">Reference proteome</keyword>
<dbReference type="EMBL" id="CP096983">
    <property type="protein sequence ID" value="URZ12903.1"/>
    <property type="molecule type" value="Genomic_DNA"/>
</dbReference>
<protein>
    <submittedName>
        <fullName evidence="1">Uncharacterized protein</fullName>
    </submittedName>
</protein>
<sequence>MEQRLNKTKSINTKKIILLLIIPIAFIITSVLPVKIPEKVAGDFNKNRLLVEEQFITGPPYRIIKGHSSVSKLFKGRAKIDTSELGLTGNIPLNSIDINALRDENLRYIIEGKIVGTTDIYGDGYKVPIFHVTSWHPTSYLSCFYYGKSKTFIITWLILGCLFILEIIVLLIRLILKYLIKKFR</sequence>
<dbReference type="Proteomes" id="UP000190951">
    <property type="component" value="Chromosome"/>
</dbReference>
<evidence type="ECO:0000313" key="2">
    <source>
        <dbReference type="Proteomes" id="UP000190951"/>
    </source>
</evidence>
<evidence type="ECO:0000313" key="1">
    <source>
        <dbReference type="EMBL" id="URZ12903.1"/>
    </source>
</evidence>
<accession>A0A1S8KYJ8</accession>
<dbReference type="KEGG" id="crw:CROST_036480"/>
<name>A0A1S8KYJ8_9CLOT</name>
<dbReference type="AlphaFoldDB" id="A0A1S8KYJ8"/>
<organism evidence="1 2">
    <name type="scientific">Clostridium felsineum</name>
    <dbReference type="NCBI Taxonomy" id="36839"/>
    <lineage>
        <taxon>Bacteria</taxon>
        <taxon>Bacillati</taxon>
        <taxon>Bacillota</taxon>
        <taxon>Clostridia</taxon>
        <taxon>Eubacteriales</taxon>
        <taxon>Clostridiaceae</taxon>
        <taxon>Clostridium</taxon>
    </lineage>
</organism>
<proteinExistence type="predicted"/>
<reference evidence="1 2" key="1">
    <citation type="submission" date="2022-04" db="EMBL/GenBank/DDBJ databases">
        <title>Genome sequence of C. roseum typestrain.</title>
        <authorList>
            <person name="Poehlein A."/>
            <person name="Schoch T."/>
            <person name="Duerre P."/>
            <person name="Daniel R."/>
        </authorList>
    </citation>
    <scope>NUCLEOTIDE SEQUENCE [LARGE SCALE GENOMIC DNA]</scope>
    <source>
        <strain evidence="1 2">DSM 7320</strain>
    </source>
</reference>